<evidence type="ECO:0000256" key="3">
    <source>
        <dbReference type="ARBA" id="ARBA00023143"/>
    </source>
</evidence>
<gene>
    <name evidence="8" type="ORF">G4223_18415</name>
</gene>
<dbReference type="NCBIfam" id="TIGR03506">
    <property type="entry name" value="FlgEFG_subfam"/>
    <property type="match status" value="2"/>
</dbReference>
<feature type="domain" description="Flagellar basal-body/hook protein C-terminal" evidence="6">
    <location>
        <begin position="648"/>
        <end position="693"/>
    </location>
</feature>
<evidence type="ECO:0000256" key="1">
    <source>
        <dbReference type="ARBA" id="ARBA00004117"/>
    </source>
</evidence>
<evidence type="ECO:0000256" key="2">
    <source>
        <dbReference type="ARBA" id="ARBA00009677"/>
    </source>
</evidence>
<feature type="domain" description="Flagellar hook protein FlgE/F/G-like D1" evidence="7">
    <location>
        <begin position="87"/>
        <end position="146"/>
    </location>
</feature>
<keyword evidence="8" id="KW-0969">Cilium</keyword>
<dbReference type="Gene3D" id="2.60.98.20">
    <property type="entry name" value="Flagellar hook protein FlgE"/>
    <property type="match status" value="1"/>
</dbReference>
<dbReference type="RefSeq" id="WP_163682763.1">
    <property type="nucleotide sequence ID" value="NZ_JAAIYP010000045.1"/>
</dbReference>
<sequence>MSLYGALYSGVSGLSAQSSAMGAISDNISNVNTTGYKGSKVNFNTLVTKQVSLTNYSPGGVQSKPRAGIDVQGLLQATNSSTDVSLSGQGMFVVNEAANPGNGDMFAYTRAGSFKVDNEGYLQNVSGWYMQGWPLMSWDNSLQASTVTVGNNVYMKGYKDDTGNQVYINDNIVSSTHLQPLNMNNIGGTASQTRNLRMGANLPNGDLVGASHNQPVTIYDSLGGDATVQFNWKKTSQNNWGLEAYPPEGARSMTLKTASASGNSGQVFNSMGRLDFLGLPISGGTLGMNINGTAYTFDTVTGIGSDGATADNFDTSVTSTSTGAFVDSLASDVNTAFQLEYNSVSLDLSGGDAGGSTLAFVIDGVPQPFTTDALDTTAADIADTLNENADFTGLGLRAFANGTDLHIYSNEAMSFTINTAASTNQFQLGTWSATSKTTDGITYCERLAGTNSLVFRQRDTNSNLVVTGLNSLDLSDGSSATQQGMDETDSSTNNDTDGFTLEMAPNATKSAIVFNGDGTPAEINVSYINIDWANGSIDMNGSDEIGLFLGNTGIKDGMTQLNGDYQLNYWTQNGAKFGNFAGVSIGEDGIVTALFDNGVTRPVFQIPVATFVNVNGMESLTGNVYIATDASGEPTLRGAGSAGSGSVQSAALEASTVDIGTEFTTMIVTQRAYSAAAKIITTADQMLDELVQIKR</sequence>
<dbReference type="GO" id="GO:0009425">
    <property type="term" value="C:bacterial-type flagellum basal body"/>
    <property type="evidence" value="ECO:0007669"/>
    <property type="project" value="UniProtKB-SubCell"/>
</dbReference>
<dbReference type="InterPro" id="IPR019776">
    <property type="entry name" value="Flagellar_basal_body_rod_CS"/>
</dbReference>
<dbReference type="InterPro" id="IPR020013">
    <property type="entry name" value="Flagellar_FlgE/F/G"/>
</dbReference>
<dbReference type="Pfam" id="PF22692">
    <property type="entry name" value="LlgE_F_G_D1"/>
    <property type="match status" value="1"/>
</dbReference>
<dbReference type="InterPro" id="IPR037925">
    <property type="entry name" value="FlgE/F/G-like"/>
</dbReference>
<comment type="similarity">
    <text evidence="2 4">Belongs to the flagella basal body rod proteins family.</text>
</comment>
<dbReference type="Pfam" id="PF06429">
    <property type="entry name" value="Flg_bbr_C"/>
    <property type="match status" value="1"/>
</dbReference>
<protein>
    <recommendedName>
        <fullName evidence="4">Flagellar hook protein FlgE</fullName>
    </recommendedName>
</protein>
<dbReference type="InterPro" id="IPR010930">
    <property type="entry name" value="Flg_bb/hook_C_dom"/>
</dbReference>
<keyword evidence="8" id="KW-0966">Cell projection</keyword>
<feature type="domain" description="Flagellar basal body rod protein N-terminal" evidence="5">
    <location>
        <begin position="7"/>
        <end position="37"/>
    </location>
</feature>
<organism evidence="8 9">
    <name type="scientific">Magnetospirillum aberrantis SpK</name>
    <dbReference type="NCBI Taxonomy" id="908842"/>
    <lineage>
        <taxon>Bacteria</taxon>
        <taxon>Pseudomonadati</taxon>
        <taxon>Pseudomonadota</taxon>
        <taxon>Alphaproteobacteria</taxon>
        <taxon>Rhodospirillales</taxon>
        <taxon>Rhodospirillaceae</taxon>
        <taxon>Magnetospirillum</taxon>
    </lineage>
</organism>
<dbReference type="InterPro" id="IPR053967">
    <property type="entry name" value="LlgE_F_G-like_D1"/>
</dbReference>
<evidence type="ECO:0000256" key="4">
    <source>
        <dbReference type="RuleBase" id="RU362116"/>
    </source>
</evidence>
<dbReference type="Proteomes" id="UP000480684">
    <property type="component" value="Unassembled WGS sequence"/>
</dbReference>
<dbReference type="InterPro" id="IPR001444">
    <property type="entry name" value="Flag_bb_rod_N"/>
</dbReference>
<comment type="caution">
    <text evidence="8">The sequence shown here is derived from an EMBL/GenBank/DDBJ whole genome shotgun (WGS) entry which is preliminary data.</text>
</comment>
<comment type="function">
    <text evidence="4">A flexible structure which links the flagellar filament to the drive apparatus in the basal body.</text>
</comment>
<evidence type="ECO:0000313" key="8">
    <source>
        <dbReference type="EMBL" id="NFV82088.1"/>
    </source>
</evidence>
<name>A0A7C9UWE4_9PROT</name>
<reference evidence="8 9" key="1">
    <citation type="submission" date="2020-02" db="EMBL/GenBank/DDBJ databases">
        <authorList>
            <person name="Dziuba M."/>
            <person name="Kuznetsov B."/>
            <person name="Mardanov A."/>
            <person name="Ravin N."/>
            <person name="Grouzdev D."/>
        </authorList>
    </citation>
    <scope>NUCLEOTIDE SEQUENCE [LARGE SCALE GENOMIC DNA]</scope>
    <source>
        <strain evidence="8 9">SpK</strain>
    </source>
</reference>
<accession>A0A7C9UWE4</accession>
<evidence type="ECO:0000313" key="9">
    <source>
        <dbReference type="Proteomes" id="UP000480684"/>
    </source>
</evidence>
<proteinExistence type="inferred from homology"/>
<evidence type="ECO:0000259" key="6">
    <source>
        <dbReference type="Pfam" id="PF06429"/>
    </source>
</evidence>
<keyword evidence="9" id="KW-1185">Reference proteome</keyword>
<dbReference type="GO" id="GO:0071978">
    <property type="term" value="P:bacterial-type flagellum-dependent swarming motility"/>
    <property type="evidence" value="ECO:0007669"/>
    <property type="project" value="TreeGrafter"/>
</dbReference>
<keyword evidence="3 4" id="KW-0975">Bacterial flagellum</keyword>
<evidence type="ECO:0000259" key="5">
    <source>
        <dbReference type="Pfam" id="PF00460"/>
    </source>
</evidence>
<dbReference type="GO" id="GO:0009424">
    <property type="term" value="C:bacterial-type flagellum hook"/>
    <property type="evidence" value="ECO:0007669"/>
    <property type="project" value="TreeGrafter"/>
</dbReference>
<dbReference type="GO" id="GO:0005829">
    <property type="term" value="C:cytosol"/>
    <property type="evidence" value="ECO:0007669"/>
    <property type="project" value="TreeGrafter"/>
</dbReference>
<dbReference type="InterPro" id="IPR037058">
    <property type="entry name" value="Falgellar_hook_FlgE_sf"/>
</dbReference>
<dbReference type="PROSITE" id="PS00588">
    <property type="entry name" value="FLAGELLA_BB_ROD"/>
    <property type="match status" value="1"/>
</dbReference>
<dbReference type="AlphaFoldDB" id="A0A7C9UWE4"/>
<comment type="subcellular location">
    <subcellularLocation>
        <location evidence="1 4">Bacterial flagellum basal body</location>
    </subcellularLocation>
</comment>
<keyword evidence="8" id="KW-0282">Flagellum</keyword>
<dbReference type="PANTHER" id="PTHR30435:SF1">
    <property type="entry name" value="FLAGELLAR HOOK PROTEIN FLGE"/>
    <property type="match status" value="1"/>
</dbReference>
<dbReference type="SUPFAM" id="SSF117143">
    <property type="entry name" value="Flagellar hook protein flgE"/>
    <property type="match status" value="2"/>
</dbReference>
<dbReference type="Pfam" id="PF00460">
    <property type="entry name" value="Flg_bb_rod"/>
    <property type="match status" value="1"/>
</dbReference>
<dbReference type="EMBL" id="JAAIYP010000045">
    <property type="protein sequence ID" value="NFV82088.1"/>
    <property type="molecule type" value="Genomic_DNA"/>
</dbReference>
<dbReference type="PANTHER" id="PTHR30435">
    <property type="entry name" value="FLAGELLAR PROTEIN"/>
    <property type="match status" value="1"/>
</dbReference>
<evidence type="ECO:0000259" key="7">
    <source>
        <dbReference type="Pfam" id="PF22692"/>
    </source>
</evidence>